<evidence type="ECO:0000256" key="1">
    <source>
        <dbReference type="SAM" id="MobiDB-lite"/>
    </source>
</evidence>
<protein>
    <submittedName>
        <fullName evidence="2">Uncharacterized protein</fullName>
    </submittedName>
</protein>
<comment type="caution">
    <text evidence="2">The sequence shown here is derived from an EMBL/GenBank/DDBJ whole genome shotgun (WGS) entry which is preliminary data.</text>
</comment>
<proteinExistence type="predicted"/>
<feature type="region of interest" description="Disordered" evidence="1">
    <location>
        <begin position="1"/>
        <end position="45"/>
    </location>
</feature>
<dbReference type="Proteomes" id="UP000829720">
    <property type="component" value="Unassembled WGS sequence"/>
</dbReference>
<accession>A0A8T3D308</accession>
<organism evidence="2 3">
    <name type="scientific">Albula goreensis</name>
    <dbReference type="NCBI Taxonomy" id="1534307"/>
    <lineage>
        <taxon>Eukaryota</taxon>
        <taxon>Metazoa</taxon>
        <taxon>Chordata</taxon>
        <taxon>Craniata</taxon>
        <taxon>Vertebrata</taxon>
        <taxon>Euteleostomi</taxon>
        <taxon>Actinopterygii</taxon>
        <taxon>Neopterygii</taxon>
        <taxon>Teleostei</taxon>
        <taxon>Albuliformes</taxon>
        <taxon>Albulidae</taxon>
        <taxon>Albula</taxon>
    </lineage>
</organism>
<dbReference type="AlphaFoldDB" id="A0A8T3D308"/>
<sequence length="78" mass="8465">MLEIIRRVQPEPASSGEVESREARAGSTGRESTDPEIVGPPFSPEQDCRYNLTIVAEIKICITLREGVHGTPSEGVSK</sequence>
<keyword evidence="3" id="KW-1185">Reference proteome</keyword>
<dbReference type="EMBL" id="JAERUA010000015">
    <property type="protein sequence ID" value="KAI1890084.1"/>
    <property type="molecule type" value="Genomic_DNA"/>
</dbReference>
<evidence type="ECO:0000313" key="2">
    <source>
        <dbReference type="EMBL" id="KAI1890084.1"/>
    </source>
</evidence>
<reference evidence="2" key="1">
    <citation type="submission" date="2021-01" db="EMBL/GenBank/DDBJ databases">
        <authorList>
            <person name="Zahm M."/>
            <person name="Roques C."/>
            <person name="Cabau C."/>
            <person name="Klopp C."/>
            <person name="Donnadieu C."/>
            <person name="Jouanno E."/>
            <person name="Lampietro C."/>
            <person name="Louis A."/>
            <person name="Herpin A."/>
            <person name="Echchiki A."/>
            <person name="Berthelot C."/>
            <person name="Parey E."/>
            <person name="Roest-Crollius H."/>
            <person name="Braasch I."/>
            <person name="Postlethwait J."/>
            <person name="Bobe J."/>
            <person name="Montfort J."/>
            <person name="Bouchez O."/>
            <person name="Begum T."/>
            <person name="Mejri S."/>
            <person name="Adams A."/>
            <person name="Chen W.-J."/>
            <person name="Guiguen Y."/>
        </authorList>
    </citation>
    <scope>NUCLEOTIDE SEQUENCE</scope>
    <source>
        <tissue evidence="2">Blood</tissue>
    </source>
</reference>
<gene>
    <name evidence="2" type="ORF">AGOR_G00169570</name>
</gene>
<name>A0A8T3D308_9TELE</name>
<evidence type="ECO:0000313" key="3">
    <source>
        <dbReference type="Proteomes" id="UP000829720"/>
    </source>
</evidence>